<dbReference type="PANTHER" id="PTHR42693">
    <property type="entry name" value="ARYLSULFATASE FAMILY MEMBER"/>
    <property type="match status" value="1"/>
</dbReference>
<feature type="domain" description="Sulfatase N-terminal" evidence="5">
    <location>
        <begin position="5"/>
        <end position="320"/>
    </location>
</feature>
<sequence>MSKKPNVILILTDDQGWADVNCYGSKDLHTPNMDKLAHEGVRFTQFYAAASVCSPSRASMLTGMNPHAAGLPGNASSTKGETGMPTDRFTLAEMMKQAGYATGHVGKWHLGYTPETMPNGQGFDYSYGHMGGCIDNYSHFFYWHGPNRHDLWENGKEIWADGKYFPDLMATQAEAFIDQHSMEPFFLYYAINLPHYPLQPDEKWRAYYKDLDSPRKEYAAFVSTIDERIGKLLKKLDALGLRENTVIIFQSDHGYSKEERTFGGGGSAGPFRGAKFSLFEGGIRVPAIISWKGHLPENVSRNQMALNIDWFPTIAELCGIATPSNLEGKSLVPILKNNDIPSKHQTFIWQNNGSWAVRKNDWKLIGDPWDSSDKGRLDPEKDKLFLTNMAMDSTEMTNLSAKYPEKVAELLAEYTHWPYSKLEQ</sequence>
<keyword evidence="7" id="KW-1185">Reference proteome</keyword>
<accession>A0A3B0CD05</accession>
<dbReference type="InterPro" id="IPR000917">
    <property type="entry name" value="Sulfatase_N"/>
</dbReference>
<comment type="similarity">
    <text evidence="1">Belongs to the sulfatase family.</text>
</comment>
<dbReference type="RefSeq" id="WP_120709669.1">
    <property type="nucleotide sequence ID" value="NZ_RBCJ01000001.1"/>
</dbReference>
<dbReference type="SUPFAM" id="SSF53649">
    <property type="entry name" value="Alkaline phosphatase-like"/>
    <property type="match status" value="1"/>
</dbReference>
<dbReference type="InterPro" id="IPR017850">
    <property type="entry name" value="Alkaline_phosphatase_core_sf"/>
</dbReference>
<dbReference type="AlphaFoldDB" id="A0A3B0CD05"/>
<dbReference type="Pfam" id="PF00884">
    <property type="entry name" value="Sulfatase"/>
    <property type="match status" value="1"/>
</dbReference>
<evidence type="ECO:0000256" key="3">
    <source>
        <dbReference type="ARBA" id="ARBA00022801"/>
    </source>
</evidence>
<name>A0A3B0CD05_9FLAO</name>
<dbReference type="GO" id="GO:0046872">
    <property type="term" value="F:metal ion binding"/>
    <property type="evidence" value="ECO:0007669"/>
    <property type="project" value="UniProtKB-KW"/>
</dbReference>
<evidence type="ECO:0000256" key="2">
    <source>
        <dbReference type="ARBA" id="ARBA00022723"/>
    </source>
</evidence>
<keyword evidence="4" id="KW-0106">Calcium</keyword>
<dbReference type="PROSITE" id="PS00149">
    <property type="entry name" value="SULFATASE_2"/>
    <property type="match status" value="1"/>
</dbReference>
<dbReference type="PANTHER" id="PTHR42693:SF33">
    <property type="entry name" value="ARYLSULFATASE"/>
    <property type="match status" value="1"/>
</dbReference>
<dbReference type="EMBL" id="RBCJ01000001">
    <property type="protein sequence ID" value="RKN82478.1"/>
    <property type="molecule type" value="Genomic_DNA"/>
</dbReference>
<dbReference type="OrthoDB" id="9765065at2"/>
<organism evidence="6 7">
    <name type="scientific">Ulvibacterium marinum</name>
    <dbReference type="NCBI Taxonomy" id="2419782"/>
    <lineage>
        <taxon>Bacteria</taxon>
        <taxon>Pseudomonadati</taxon>
        <taxon>Bacteroidota</taxon>
        <taxon>Flavobacteriia</taxon>
        <taxon>Flavobacteriales</taxon>
        <taxon>Flavobacteriaceae</taxon>
        <taxon>Ulvibacterium</taxon>
    </lineage>
</organism>
<gene>
    <name evidence="6" type="ORF">D7Z94_01090</name>
</gene>
<reference evidence="6 7" key="1">
    <citation type="submission" date="2018-10" db="EMBL/GenBank/DDBJ databases">
        <title>Ulvibacterium marinum gen. nov., sp. nov., a novel marine bacterium of the family Flavobacteriaceae, isolated from a culture of the green alga Ulva prolifera.</title>
        <authorList>
            <person name="Zhang Z."/>
        </authorList>
    </citation>
    <scope>NUCLEOTIDE SEQUENCE [LARGE SCALE GENOMIC DNA]</scope>
    <source>
        <strain evidence="6 7">CCMM003</strain>
    </source>
</reference>
<dbReference type="Gene3D" id="3.30.1120.10">
    <property type="match status" value="1"/>
</dbReference>
<dbReference type="GO" id="GO:0004065">
    <property type="term" value="F:arylsulfatase activity"/>
    <property type="evidence" value="ECO:0007669"/>
    <property type="project" value="TreeGrafter"/>
</dbReference>
<dbReference type="InterPro" id="IPR024607">
    <property type="entry name" value="Sulfatase_CS"/>
</dbReference>
<proteinExistence type="inferred from homology"/>
<evidence type="ECO:0000313" key="6">
    <source>
        <dbReference type="EMBL" id="RKN82478.1"/>
    </source>
</evidence>
<dbReference type="Proteomes" id="UP000276603">
    <property type="component" value="Unassembled WGS sequence"/>
</dbReference>
<evidence type="ECO:0000256" key="4">
    <source>
        <dbReference type="ARBA" id="ARBA00022837"/>
    </source>
</evidence>
<evidence type="ECO:0000256" key="1">
    <source>
        <dbReference type="ARBA" id="ARBA00008779"/>
    </source>
</evidence>
<protein>
    <submittedName>
        <fullName evidence="6">DUF229 domain-containing protein</fullName>
    </submittedName>
</protein>
<dbReference type="Gene3D" id="3.40.720.10">
    <property type="entry name" value="Alkaline Phosphatase, subunit A"/>
    <property type="match status" value="1"/>
</dbReference>
<comment type="caution">
    <text evidence="6">The sequence shown here is derived from an EMBL/GenBank/DDBJ whole genome shotgun (WGS) entry which is preliminary data.</text>
</comment>
<evidence type="ECO:0000259" key="5">
    <source>
        <dbReference type="Pfam" id="PF00884"/>
    </source>
</evidence>
<evidence type="ECO:0000313" key="7">
    <source>
        <dbReference type="Proteomes" id="UP000276603"/>
    </source>
</evidence>
<keyword evidence="2" id="KW-0479">Metal-binding</keyword>
<dbReference type="PROSITE" id="PS00523">
    <property type="entry name" value="SULFATASE_1"/>
    <property type="match status" value="1"/>
</dbReference>
<keyword evidence="3" id="KW-0378">Hydrolase</keyword>
<dbReference type="InterPro" id="IPR050738">
    <property type="entry name" value="Sulfatase"/>
</dbReference>